<dbReference type="HOGENOM" id="CLU_1549161_0_0_1"/>
<dbReference type="SUPFAM" id="SSF54849">
    <property type="entry name" value="GroEL-intermediate domain like"/>
    <property type="match status" value="1"/>
</dbReference>
<feature type="region of interest" description="Disordered" evidence="1">
    <location>
        <begin position="99"/>
        <end position="122"/>
    </location>
</feature>
<sequence>MGEDTLRFSGDPLGEACTVVIHGATQQIIDEADHSLHAALRVLAANFKEARIVYDGGCRETDPENIETLDEKEVNVDMDCLPENDRHKLVAQHIKDCNDKSYDHGQPRKRFGPKRPHYLRKDKPKNEDYLRNRQTNYHDQFNAHLRDIFNALETHPTFKCRHFRRTLVAIPKA</sequence>
<dbReference type="Gene3D" id="1.10.560.10">
    <property type="entry name" value="GroEL-like equatorial domain"/>
    <property type="match status" value="1"/>
</dbReference>
<dbReference type="InterPro" id="IPR027413">
    <property type="entry name" value="GROEL-like_equatorial_sf"/>
</dbReference>
<proteinExistence type="predicted"/>
<dbReference type="Gene3D" id="3.50.7.10">
    <property type="entry name" value="GroEL"/>
    <property type="match status" value="1"/>
</dbReference>
<dbReference type="VEuPathDB" id="VectorBase:CPIJ015819"/>
<dbReference type="KEGG" id="cqu:CpipJ_CPIJ015819"/>
<evidence type="ECO:0000313" key="4">
    <source>
        <dbReference type="Proteomes" id="UP000002320"/>
    </source>
</evidence>
<feature type="compositionally biased region" description="Basic residues" evidence="1">
    <location>
        <begin position="107"/>
        <end position="118"/>
    </location>
</feature>
<dbReference type="InterPro" id="IPR027410">
    <property type="entry name" value="TCP-1-like_intermed_sf"/>
</dbReference>
<evidence type="ECO:0000313" key="3">
    <source>
        <dbReference type="EnsemblMetazoa" id="CPIJ015819-PA"/>
    </source>
</evidence>
<dbReference type="eggNOG" id="KOG0363">
    <property type="taxonomic scope" value="Eukaryota"/>
</dbReference>
<dbReference type="InterPro" id="IPR027409">
    <property type="entry name" value="GroEL-like_apical_dom_sf"/>
</dbReference>
<accession>B0X8D4</accession>
<reference evidence="3" key="2">
    <citation type="submission" date="2021-02" db="UniProtKB">
        <authorList>
            <consortium name="EnsemblMetazoa"/>
        </authorList>
    </citation>
    <scope>IDENTIFICATION</scope>
    <source>
        <strain evidence="3">JHB</strain>
    </source>
</reference>
<gene>
    <name evidence="3" type="primary">6049092</name>
    <name evidence="2" type="ORF">CpipJ_CPIJ015819</name>
</gene>
<keyword evidence="4" id="KW-1185">Reference proteome</keyword>
<dbReference type="Gene3D" id="3.30.260.10">
    <property type="entry name" value="TCP-1-like chaperonin intermediate domain"/>
    <property type="match status" value="1"/>
</dbReference>
<dbReference type="InParanoid" id="B0X8D4"/>
<dbReference type="EMBL" id="DS232484">
    <property type="protein sequence ID" value="EDS42470.1"/>
    <property type="molecule type" value="Genomic_DNA"/>
</dbReference>
<evidence type="ECO:0000313" key="2">
    <source>
        <dbReference type="EMBL" id="EDS42470.1"/>
    </source>
</evidence>
<dbReference type="EnsemblMetazoa" id="CPIJ015819-RA">
    <property type="protein sequence ID" value="CPIJ015819-PA"/>
    <property type="gene ID" value="CPIJ015819"/>
</dbReference>
<dbReference type="Proteomes" id="UP000002320">
    <property type="component" value="Unassembled WGS sequence"/>
</dbReference>
<evidence type="ECO:0000256" key="1">
    <source>
        <dbReference type="SAM" id="MobiDB-lite"/>
    </source>
</evidence>
<reference evidence="2" key="1">
    <citation type="submission" date="2007-03" db="EMBL/GenBank/DDBJ databases">
        <title>Annotation of Culex pipiens quinquefasciatus.</title>
        <authorList>
            <consortium name="The Broad Institute Genome Sequencing Platform"/>
            <person name="Atkinson P.W."/>
            <person name="Hemingway J."/>
            <person name="Christensen B.M."/>
            <person name="Higgs S."/>
            <person name="Kodira C."/>
            <person name="Hannick L."/>
            <person name="Megy K."/>
            <person name="O'Leary S."/>
            <person name="Pearson M."/>
            <person name="Haas B.J."/>
            <person name="Mauceli E."/>
            <person name="Wortman J.R."/>
            <person name="Lee N.H."/>
            <person name="Guigo R."/>
            <person name="Stanke M."/>
            <person name="Alvarado L."/>
            <person name="Amedeo P."/>
            <person name="Antoine C.H."/>
            <person name="Arensburger P."/>
            <person name="Bidwell S.L."/>
            <person name="Crawford M."/>
            <person name="Camaro F."/>
            <person name="Devon K."/>
            <person name="Engels R."/>
            <person name="Hammond M."/>
            <person name="Howarth C."/>
            <person name="Koehrsen M."/>
            <person name="Lawson D."/>
            <person name="Montgomery P."/>
            <person name="Nene V."/>
            <person name="Nusbaum C."/>
            <person name="Puiu D."/>
            <person name="Romero-Severson J."/>
            <person name="Severson D.W."/>
            <person name="Shumway M."/>
            <person name="Sisk P."/>
            <person name="Stolte C."/>
            <person name="Zeng Q."/>
            <person name="Eisenstadt E."/>
            <person name="Fraser-Liggett C."/>
            <person name="Strausberg R."/>
            <person name="Galagan J."/>
            <person name="Birren B."/>
            <person name="Collins F.H."/>
        </authorList>
    </citation>
    <scope>NUCLEOTIDE SEQUENCE [LARGE SCALE GENOMIC DNA]</scope>
    <source>
        <strain evidence="2">JHB</strain>
    </source>
</reference>
<protein>
    <submittedName>
        <fullName evidence="2 3">Uncharacterized protein</fullName>
    </submittedName>
</protein>
<organism>
    <name type="scientific">Culex quinquefasciatus</name>
    <name type="common">Southern house mosquito</name>
    <name type="synonym">Culex pungens</name>
    <dbReference type="NCBI Taxonomy" id="7176"/>
    <lineage>
        <taxon>Eukaryota</taxon>
        <taxon>Metazoa</taxon>
        <taxon>Ecdysozoa</taxon>
        <taxon>Arthropoda</taxon>
        <taxon>Hexapoda</taxon>
        <taxon>Insecta</taxon>
        <taxon>Pterygota</taxon>
        <taxon>Neoptera</taxon>
        <taxon>Endopterygota</taxon>
        <taxon>Diptera</taxon>
        <taxon>Nematocera</taxon>
        <taxon>Culicoidea</taxon>
        <taxon>Culicidae</taxon>
        <taxon>Culicinae</taxon>
        <taxon>Culicini</taxon>
        <taxon>Culex</taxon>
        <taxon>Culex</taxon>
    </lineage>
</organism>
<dbReference type="AlphaFoldDB" id="B0X8D4"/>
<dbReference type="STRING" id="7176.B0X8D4"/>
<name>B0X8D4_CULQU</name>